<dbReference type="GO" id="GO:0050770">
    <property type="term" value="P:regulation of axonogenesis"/>
    <property type="evidence" value="ECO:0007669"/>
    <property type="project" value="TreeGrafter"/>
</dbReference>
<feature type="compositionally biased region" description="Acidic residues" evidence="1">
    <location>
        <begin position="1401"/>
        <end position="1412"/>
    </location>
</feature>
<feature type="compositionally biased region" description="Basic residues" evidence="1">
    <location>
        <begin position="1554"/>
        <end position="1563"/>
    </location>
</feature>
<dbReference type="SUPFAM" id="SSF48350">
    <property type="entry name" value="GTPase activation domain, GAP"/>
    <property type="match status" value="1"/>
</dbReference>
<dbReference type="Proteomes" id="UP001142055">
    <property type="component" value="Chromosome 1"/>
</dbReference>
<evidence type="ECO:0000259" key="2">
    <source>
        <dbReference type="PROSITE" id="PS50238"/>
    </source>
</evidence>
<dbReference type="InterPro" id="IPR008936">
    <property type="entry name" value="Rho_GTPase_activation_prot"/>
</dbReference>
<dbReference type="EMBL" id="JAPWDV010000001">
    <property type="protein sequence ID" value="KAJ6224769.1"/>
    <property type="molecule type" value="Genomic_DNA"/>
</dbReference>
<feature type="compositionally biased region" description="Polar residues" evidence="1">
    <location>
        <begin position="1635"/>
        <end position="1645"/>
    </location>
</feature>
<dbReference type="PROSITE" id="PS50238">
    <property type="entry name" value="RHOGAP"/>
    <property type="match status" value="1"/>
</dbReference>
<dbReference type="PROSITE" id="PS51853">
    <property type="entry name" value="PG2"/>
    <property type="match status" value="1"/>
</dbReference>
<sequence>MSKKHERSNDSGGPYGKVFSIAVVGLSGTEKDKGCLGVGKSCLCNRFVRPQADEYNRDHISVLSQTDFSGPIVNNEHWLYWGETRKCTDEGFELTFSIIEQTEFVDDACFQPFRSGKMEPYYKRCSATKLSSSEKLMYICKNQLGVEKEYDQIYLPDGRFNVDGFICVFDVSEMQGRDISRQVELTALILGTLLKTKKPVILVTTKNDEVYPPFMKEAEKLVSRREFKGMIPLVETSAHDNVNVDLAFWACVQRDWTKGKTKILTYQDSFQRQRDRLEMVNDNYLSLIRTQITDYRSHWNNTYSNLSQSHEFLVYCDLFGQESAQQTFKRHVRKLRDDYVCRKMQMYLRVLPKVLAQLLPDLESFGPDQSWPAVQKIIQMHPMFDTNFVVNESLMWQDMDDSSETRIPFDLLMTPEAEKVFVDHRDALLKEEHLRSLRHQFGELLRETSIASGQSLNDIRLLLAGRECVETLPETELAIIYEDYQRLLQERAREQLLELFLERAPLFHQYCTGNVVTQEDLAAISQKLMDDERWAALDLLPQDRDLALIRHLGFIQWPIKEHCPSYHACVDINTEAFCSSLAKRSRHPLWNNEPEEIHVKLIVLGSSSLAENLANVVKAMRSSIEQENSRVFLDVQISSGSEGIGLLESRLYSNSVEPEAYLCVYSNRSSLEYVRKSLEQSLLTDLQFGNPHHANPVSIGLPLVLLLATSPEVSSKERSFLREEGQNRAQNLQCAFFDVTSDEPHARFKSDELLRALIFLTDCVSRRADLMHVYNPASLNSMIPEGALNPEIRILLSLMCGDPILPAHFLELLLLPNSFPNTAFYPISKNSIVTDVGYLVAIDEGTAEADADISEIPSRYVEFVLTSYHGAYSYKDELIHGHILVYWTKRQASFSNMSALASTIADQVMPIQILALVENESRPSKLSHQLVAEGKELAESLNHQIEKCLQVAPSTVQAQQQSPHSVIGGSNADECYDPNVDQHFGSMLVPTHQLHQLHHDAEPNEPLTDTIYERLPGEQASVQPHESLKPEIGYQHGLPTSLVRQSRNDARNEMHSFNTRPLEQSSVGAEDGSLSFYPSGVFEGDNDEQLIESIRLSQHIRIIMRIWDQCTLITVTVRMIKIVHRRRMHSLVHHPMDSIIIHHDRRPPLMSCFRLNPISRRHILVWQSRLLRHTRCRHRPTAMGRLNQMLNINFIQSIRLQLHWSLIHFKLRSHTFNQEKCIIHHRCINRIRYIGHTRHRLSHMPILAMIISIFVNIHWRDRPIQSVLTVICHCPMPPRVEIMFGRLIFTNWVRSCHYGSNCSIRDPLRLRSILPFCLTPLVDPIPIDTIIIIIRKRRNIHLNRDLLSRLRKRRSEEKSKRRKDRIVPHDDEKSGNIVTLETNKDGANKIKTESTKKTLEEHEDSDSEVVDYDGTIEPEEDEDETVSSNNSANDQLLKASADRYALSSGWAYHQTNEDDNRSPSSLRNNWPPPQANADDDNNSVERFKAPGKLDLKRFNNLSDAIGRLNLNSPTLPLGPTRVSPHSSFENADYSANLRKNFMEFEQMVGGASCHPRRGGRLKNKQFSLNNEADSESETSDTNQEKKSITSNTFNSLKPLSLSPLDGSNSKRLQPKGKRRVAPVPVAPPRLPSSATNSAAVTPTGSCGNGRLFMPAGSFDDSQHDKVGSEASDSMVGSLQDDGKTIDLEQSQLGETRRYRMNQMSKLFSLQQLEGKPTVAPMAGETSATINIDSGSMLDESIDGSTPDKKQVLKSKSIGTFTEIDNSKKANRKAEKLEKKRQKEEERKSRKASKEAGSRNRSRSKSSNNHLSTSPLEAFAQADGNAVPLFIEKCTHFIEQEGLDMEGIYRVPGNRAHVDTLLLQFDENPDINITELDIPVNAVATALKDFFMKRLPPIFPDDCMEDIANLSRQYTDTGVLGNIRTFLTQLPNSNFQIIQFMISHFVKVVSKSSINSMDSKNLAICWWPTLLQFEFSDMFVFEQMRPHLMNFVQIMIDSFDDLFAARPNTANSNEELTNLSNSADELASL</sequence>
<dbReference type="InterPro" id="IPR027417">
    <property type="entry name" value="P-loop_NTPase"/>
</dbReference>
<protein>
    <recommendedName>
        <fullName evidence="7">Rho GTPase-activating protein 190</fullName>
    </recommendedName>
</protein>
<dbReference type="Pfam" id="PF16512">
    <property type="entry name" value="RhoGAP-FF1"/>
    <property type="match status" value="1"/>
</dbReference>
<dbReference type="Pfam" id="PF23083">
    <property type="entry name" value="FF_RHG35_4th"/>
    <property type="match status" value="1"/>
</dbReference>
<evidence type="ECO:0000256" key="1">
    <source>
        <dbReference type="SAM" id="MobiDB-lite"/>
    </source>
</evidence>
<dbReference type="InterPro" id="IPR000198">
    <property type="entry name" value="RhoGAP_dom"/>
</dbReference>
<dbReference type="PROSITE" id="PS51852">
    <property type="entry name" value="PG1"/>
    <property type="match status" value="1"/>
</dbReference>
<feature type="region of interest" description="Disordered" evidence="1">
    <location>
        <begin position="1353"/>
        <end position="1412"/>
    </location>
</feature>
<accession>A0A9Q0RSE8</accession>
<dbReference type="Gene3D" id="1.10.555.10">
    <property type="entry name" value="Rho GTPase activation protein"/>
    <property type="match status" value="1"/>
</dbReference>
<dbReference type="Gene3D" id="3.40.50.300">
    <property type="entry name" value="P-loop containing nucleotide triphosphate hydrolases"/>
    <property type="match status" value="1"/>
</dbReference>
<dbReference type="InterPro" id="IPR039007">
    <property type="entry name" value="pG1"/>
</dbReference>
<dbReference type="SMART" id="SM00324">
    <property type="entry name" value="RhoGAP"/>
    <property type="match status" value="1"/>
</dbReference>
<feature type="compositionally biased region" description="Low complexity" evidence="1">
    <location>
        <begin position="1804"/>
        <end position="1813"/>
    </location>
</feature>
<comment type="caution">
    <text evidence="5">The sequence shown here is derived from an EMBL/GenBank/DDBJ whole genome shotgun (WGS) entry which is preliminary data.</text>
</comment>
<feature type="domain" description="PG1 pseudoGTPase" evidence="3">
    <location>
        <begin position="593"/>
        <end position="771"/>
    </location>
</feature>
<dbReference type="InterPro" id="IPR051978">
    <property type="entry name" value="Rho-GAP_domain"/>
</dbReference>
<dbReference type="Gene3D" id="1.10.10.440">
    <property type="entry name" value="FF domain"/>
    <property type="match status" value="1"/>
</dbReference>
<dbReference type="CDD" id="cd22207">
    <property type="entry name" value="pseudoGTPaseD_p190RhoGAP"/>
    <property type="match status" value="1"/>
</dbReference>
<dbReference type="GO" id="GO:0005096">
    <property type="term" value="F:GTPase activator activity"/>
    <property type="evidence" value="ECO:0007669"/>
    <property type="project" value="TreeGrafter"/>
</dbReference>
<feature type="compositionally biased region" description="Polar residues" evidence="1">
    <location>
        <begin position="1588"/>
        <end position="1597"/>
    </location>
</feature>
<feature type="region of interest" description="Disordered" evidence="1">
    <location>
        <begin position="1729"/>
        <end position="1813"/>
    </location>
</feature>
<dbReference type="GO" id="GO:0008361">
    <property type="term" value="P:regulation of cell size"/>
    <property type="evidence" value="ECO:0007669"/>
    <property type="project" value="TreeGrafter"/>
</dbReference>
<dbReference type="InterPro" id="IPR057284">
    <property type="entry name" value="FF_RHG35_4th"/>
</dbReference>
<feature type="compositionally biased region" description="Basic and acidic residues" evidence="1">
    <location>
        <begin position="1353"/>
        <end position="1374"/>
    </location>
</feature>
<proteinExistence type="predicted"/>
<dbReference type="InterPro" id="IPR032835">
    <property type="entry name" value="RhoGAP-FF1"/>
</dbReference>
<dbReference type="CDD" id="cd00882">
    <property type="entry name" value="Ras_like_GTPase"/>
    <property type="match status" value="1"/>
</dbReference>
<dbReference type="InterPro" id="IPR045786">
    <property type="entry name" value="RhoGAP_pG1_pG2"/>
</dbReference>
<evidence type="ECO:0000259" key="3">
    <source>
        <dbReference type="PROSITE" id="PS51852"/>
    </source>
</evidence>
<dbReference type="GO" id="GO:0005829">
    <property type="term" value="C:cytosol"/>
    <property type="evidence" value="ECO:0007669"/>
    <property type="project" value="TreeGrafter"/>
</dbReference>
<feature type="compositionally biased region" description="Basic and acidic residues" evidence="1">
    <location>
        <begin position="1764"/>
        <end position="1797"/>
    </location>
</feature>
<dbReference type="Pfam" id="PF00620">
    <property type="entry name" value="RhoGAP"/>
    <property type="match status" value="1"/>
</dbReference>
<evidence type="ECO:0000313" key="5">
    <source>
        <dbReference type="EMBL" id="KAJ6224769.1"/>
    </source>
</evidence>
<dbReference type="InterPro" id="IPR039006">
    <property type="entry name" value="RhoGAP_pG2"/>
</dbReference>
<name>A0A9Q0RSE8_BLOTA</name>
<evidence type="ECO:0008006" key="7">
    <source>
        <dbReference type="Google" id="ProtNLM"/>
    </source>
</evidence>
<gene>
    <name evidence="5" type="ORF">RDWZM_003314</name>
</gene>
<dbReference type="GO" id="GO:0007266">
    <property type="term" value="P:Rho protein signal transduction"/>
    <property type="evidence" value="ECO:0007669"/>
    <property type="project" value="TreeGrafter"/>
</dbReference>
<dbReference type="PANTHER" id="PTHR46005">
    <property type="entry name" value="RHO GTPASE-ACTIVATING PROTEIN 190"/>
    <property type="match status" value="1"/>
</dbReference>
<dbReference type="OMA" id="QASFSNM"/>
<reference evidence="5" key="1">
    <citation type="submission" date="2022-12" db="EMBL/GenBank/DDBJ databases">
        <title>Genome assemblies of Blomia tropicalis.</title>
        <authorList>
            <person name="Cui Y."/>
        </authorList>
    </citation>
    <scope>NUCLEOTIDE SEQUENCE</scope>
    <source>
        <tissue evidence="5">Adult mites</tissue>
    </source>
</reference>
<dbReference type="InterPro" id="IPR036517">
    <property type="entry name" value="FF_domain_sf"/>
</dbReference>
<feature type="region of interest" description="Disordered" evidence="1">
    <location>
        <begin position="1454"/>
        <end position="1485"/>
    </location>
</feature>
<evidence type="ECO:0000259" key="4">
    <source>
        <dbReference type="PROSITE" id="PS51853"/>
    </source>
</evidence>
<dbReference type="SUPFAM" id="SSF52540">
    <property type="entry name" value="P-loop containing nucleoside triphosphate hydrolases"/>
    <property type="match status" value="1"/>
</dbReference>
<evidence type="ECO:0000313" key="6">
    <source>
        <dbReference type="Proteomes" id="UP001142055"/>
    </source>
</evidence>
<organism evidence="5 6">
    <name type="scientific">Blomia tropicalis</name>
    <name type="common">Mite</name>
    <dbReference type="NCBI Taxonomy" id="40697"/>
    <lineage>
        <taxon>Eukaryota</taxon>
        <taxon>Metazoa</taxon>
        <taxon>Ecdysozoa</taxon>
        <taxon>Arthropoda</taxon>
        <taxon>Chelicerata</taxon>
        <taxon>Arachnida</taxon>
        <taxon>Acari</taxon>
        <taxon>Acariformes</taxon>
        <taxon>Sarcoptiformes</taxon>
        <taxon>Astigmata</taxon>
        <taxon>Glycyphagoidea</taxon>
        <taxon>Echimyopodidae</taxon>
        <taxon>Blomia</taxon>
    </lineage>
</organism>
<dbReference type="Pfam" id="PF19518">
    <property type="entry name" value="RhoGAP_pG1_pG2"/>
    <property type="match status" value="1"/>
</dbReference>
<feature type="domain" description="Rho-GAP" evidence="2">
    <location>
        <begin position="1813"/>
        <end position="2002"/>
    </location>
</feature>
<keyword evidence="6" id="KW-1185">Reference proteome</keyword>
<feature type="compositionally biased region" description="Basic and acidic residues" evidence="1">
    <location>
        <begin position="1382"/>
        <end position="1400"/>
    </location>
</feature>
<feature type="region of interest" description="Disordered" evidence="1">
    <location>
        <begin position="1551"/>
        <end position="1679"/>
    </location>
</feature>
<dbReference type="PANTHER" id="PTHR46005:SF4">
    <property type="entry name" value="RHO GTPASE-ACTIVATING PROTEIN 190"/>
    <property type="match status" value="1"/>
</dbReference>
<feature type="domain" description="PG2 pseudoGTPase" evidence="4">
    <location>
        <begin position="793"/>
        <end position="981"/>
    </location>
</feature>